<proteinExistence type="predicted"/>
<accession>A0A5B7J1D7</accession>
<sequence length="103" mass="11953">MLRCWFRSHPLPDSVPCLSIFRDSRSQAYVTRPSLPKPFGLRVANLMIDLSIDPTLVYSFRLPRVGYWQLPVVLLCPPAMAGKNKFLPALSHTRFLEHFFYPF</sequence>
<keyword evidence="2" id="KW-1185">Reference proteome</keyword>
<evidence type="ECO:0000313" key="1">
    <source>
        <dbReference type="EMBL" id="MPC90012.1"/>
    </source>
</evidence>
<dbReference type="AlphaFoldDB" id="A0A5B7J1D7"/>
<dbReference type="Proteomes" id="UP000324222">
    <property type="component" value="Unassembled WGS sequence"/>
</dbReference>
<dbReference type="EMBL" id="VSRR010082931">
    <property type="protein sequence ID" value="MPC90012.1"/>
    <property type="molecule type" value="Genomic_DNA"/>
</dbReference>
<comment type="caution">
    <text evidence="1">The sequence shown here is derived from an EMBL/GenBank/DDBJ whole genome shotgun (WGS) entry which is preliminary data.</text>
</comment>
<name>A0A5B7J1D7_PORTR</name>
<protein>
    <submittedName>
        <fullName evidence="1">Uncharacterized protein</fullName>
    </submittedName>
</protein>
<evidence type="ECO:0000313" key="2">
    <source>
        <dbReference type="Proteomes" id="UP000324222"/>
    </source>
</evidence>
<organism evidence="1 2">
    <name type="scientific">Portunus trituberculatus</name>
    <name type="common">Swimming crab</name>
    <name type="synonym">Neptunus trituberculatus</name>
    <dbReference type="NCBI Taxonomy" id="210409"/>
    <lineage>
        <taxon>Eukaryota</taxon>
        <taxon>Metazoa</taxon>
        <taxon>Ecdysozoa</taxon>
        <taxon>Arthropoda</taxon>
        <taxon>Crustacea</taxon>
        <taxon>Multicrustacea</taxon>
        <taxon>Malacostraca</taxon>
        <taxon>Eumalacostraca</taxon>
        <taxon>Eucarida</taxon>
        <taxon>Decapoda</taxon>
        <taxon>Pleocyemata</taxon>
        <taxon>Brachyura</taxon>
        <taxon>Eubrachyura</taxon>
        <taxon>Portunoidea</taxon>
        <taxon>Portunidae</taxon>
        <taxon>Portuninae</taxon>
        <taxon>Portunus</taxon>
    </lineage>
</organism>
<reference evidence="1 2" key="1">
    <citation type="submission" date="2019-05" db="EMBL/GenBank/DDBJ databases">
        <title>Another draft genome of Portunus trituberculatus and its Hox gene families provides insights of decapod evolution.</title>
        <authorList>
            <person name="Jeong J.-H."/>
            <person name="Song I."/>
            <person name="Kim S."/>
            <person name="Choi T."/>
            <person name="Kim D."/>
            <person name="Ryu S."/>
            <person name="Kim W."/>
        </authorList>
    </citation>
    <scope>NUCLEOTIDE SEQUENCE [LARGE SCALE GENOMIC DNA]</scope>
    <source>
        <tissue evidence="1">Muscle</tissue>
    </source>
</reference>
<gene>
    <name evidence="1" type="ORF">E2C01_084979</name>
</gene>